<feature type="compositionally biased region" description="Basic and acidic residues" evidence="2">
    <location>
        <begin position="375"/>
        <end position="397"/>
    </location>
</feature>
<dbReference type="PANTHER" id="PTHR36027">
    <property type="entry name" value="MEIOSIS-SPECIFIC PROTEIN ASY3"/>
    <property type="match status" value="1"/>
</dbReference>
<feature type="region of interest" description="Disordered" evidence="2">
    <location>
        <begin position="63"/>
        <end position="120"/>
    </location>
</feature>
<feature type="region of interest" description="Disordered" evidence="2">
    <location>
        <begin position="214"/>
        <end position="295"/>
    </location>
</feature>
<feature type="coiled-coil region" evidence="1">
    <location>
        <begin position="675"/>
        <end position="717"/>
    </location>
</feature>
<sequence length="753" mass="84474">MSDCRSIGTNYHPSSQSRKISIGVMVDSVAKKVPGAAKEDEVAVPTERMNLNVENSIEVKKKGQDVTAPVKRKPIVAPEQETSPWITTRSPYQQAPFPETIHHSEQPATSARQNKLNGQKNAPAKYSVQYFTNKTSILQSDSGKKQKCVGITYKRKGVKDGSTERVKEFSFAAAQEIHVSDKVTIEDKSDKTEKQTETLRMKLWEILGNISSSKNQYSNSQSHEVGANNLKPGQNFDQQGSKVVRSRQNSDTIETDSEDPDITLKRPVTRSLTRKRASPKVQAKLTKHGPSSGYIQKNQEKNIFSFKEGWSGRVYGAASGGSSKPMRKKSEKKSTKIEPRKILFPDKEIADKIQGASYRSETTPPAEKTSSPGNKMRDVPDCSPENEREYLEVETKIQEQNSRQSPLTDKTDQQEDFNSPANEDQQEDIASPSLENVVDQQDDFQSPTFRLQTPTSSSTPTSTPKTDELVHDVPNPAPTERRFTVGNIRSFRNFHTSRPDHYGSNAQKEYSGDAEELENIAPRKAVADIEERDAEDGLSESSSEEQDCKSSEEGSPILEAYGGCREKDTSSPEPDATEKSKFTLRSTKRLRTWTGESNWIQEPSEQSQEDGLSRAIQLFGLELQKLKSRMKSETAKRSSEIVMSVSDGIYLQLQNLESHIQTDVGKLTSLSKSKRKRLEAKFEEKQKELRSIHEKFKEDINQHLQDCRNTLEGLEAHNIELKGTMEKQIGEGKDAPIETRDIFVLEGGYSKLK</sequence>
<feature type="compositionally biased region" description="Polar residues" evidence="2">
    <location>
        <begin position="106"/>
        <end position="120"/>
    </location>
</feature>
<feature type="compositionally biased region" description="Low complexity" evidence="2">
    <location>
        <begin position="453"/>
        <end position="464"/>
    </location>
</feature>
<feature type="compositionally biased region" description="Basic and acidic residues" evidence="2">
    <location>
        <begin position="564"/>
        <end position="581"/>
    </location>
</feature>
<feature type="compositionally biased region" description="Polar residues" evidence="2">
    <location>
        <begin position="80"/>
        <end position="93"/>
    </location>
</feature>
<feature type="compositionally biased region" description="Polar residues" evidence="2">
    <location>
        <begin position="398"/>
        <end position="408"/>
    </location>
</feature>
<dbReference type="PANTHER" id="PTHR36027:SF1">
    <property type="entry name" value="MEIOSIS-SPECIFIC PROTEIN ASY3"/>
    <property type="match status" value="1"/>
</dbReference>
<evidence type="ECO:0000256" key="2">
    <source>
        <dbReference type="SAM" id="MobiDB-lite"/>
    </source>
</evidence>
<name>A0A2N9G797_FAGSY</name>
<reference evidence="4" key="1">
    <citation type="submission" date="2018-02" db="EMBL/GenBank/DDBJ databases">
        <authorList>
            <person name="Cohen D.B."/>
            <person name="Kent A.D."/>
        </authorList>
    </citation>
    <scope>NUCLEOTIDE SEQUENCE</scope>
</reference>
<organism evidence="4">
    <name type="scientific">Fagus sylvatica</name>
    <name type="common">Beechnut</name>
    <dbReference type="NCBI Taxonomy" id="28930"/>
    <lineage>
        <taxon>Eukaryota</taxon>
        <taxon>Viridiplantae</taxon>
        <taxon>Streptophyta</taxon>
        <taxon>Embryophyta</taxon>
        <taxon>Tracheophyta</taxon>
        <taxon>Spermatophyta</taxon>
        <taxon>Magnoliopsida</taxon>
        <taxon>eudicotyledons</taxon>
        <taxon>Gunneridae</taxon>
        <taxon>Pentapetalae</taxon>
        <taxon>rosids</taxon>
        <taxon>fabids</taxon>
        <taxon>Fagales</taxon>
        <taxon>Fagaceae</taxon>
        <taxon>Fagus</taxon>
    </lineage>
</organism>
<evidence type="ECO:0000313" key="4">
    <source>
        <dbReference type="EMBL" id="SPC95290.1"/>
    </source>
</evidence>
<dbReference type="InterPro" id="IPR046845">
    <property type="entry name" value="ASY3-like_CC"/>
</dbReference>
<dbReference type="GO" id="GO:0051321">
    <property type="term" value="P:meiotic cell cycle"/>
    <property type="evidence" value="ECO:0007669"/>
    <property type="project" value="InterPro"/>
</dbReference>
<dbReference type="EMBL" id="OIVN01001557">
    <property type="protein sequence ID" value="SPC95290.1"/>
    <property type="molecule type" value="Genomic_DNA"/>
</dbReference>
<feature type="region of interest" description="Disordered" evidence="2">
    <location>
        <begin position="316"/>
        <end position="585"/>
    </location>
</feature>
<dbReference type="AlphaFoldDB" id="A0A2N9G797"/>
<feature type="compositionally biased region" description="Acidic residues" evidence="2">
    <location>
        <begin position="528"/>
        <end position="545"/>
    </location>
</feature>
<feature type="compositionally biased region" description="Basic and acidic residues" evidence="2">
    <location>
        <begin position="332"/>
        <end position="351"/>
    </location>
</feature>
<protein>
    <recommendedName>
        <fullName evidence="3">Meiosis-specific protein ASY3-like coiled-coil domain-containing protein</fullName>
    </recommendedName>
</protein>
<feature type="compositionally biased region" description="Polar residues" evidence="2">
    <location>
        <begin position="231"/>
        <end position="252"/>
    </location>
</feature>
<proteinExistence type="predicted"/>
<feature type="compositionally biased region" description="Polar residues" evidence="2">
    <location>
        <begin position="443"/>
        <end position="452"/>
    </location>
</feature>
<feature type="domain" description="Meiosis-specific protein ASY3-like coiled-coil" evidence="3">
    <location>
        <begin position="1"/>
        <end position="729"/>
    </location>
</feature>
<keyword evidence="1" id="KW-0175">Coiled coil</keyword>
<evidence type="ECO:0000256" key="1">
    <source>
        <dbReference type="SAM" id="Coils"/>
    </source>
</evidence>
<dbReference type="InterPro" id="IPR037731">
    <property type="entry name" value="ASY3-like"/>
</dbReference>
<evidence type="ECO:0000259" key="3">
    <source>
        <dbReference type="Pfam" id="PF20435"/>
    </source>
</evidence>
<dbReference type="Pfam" id="PF20435">
    <property type="entry name" value="ASY3-like"/>
    <property type="match status" value="1"/>
</dbReference>
<accession>A0A2N9G797</accession>
<feature type="compositionally biased region" description="Polar residues" evidence="2">
    <location>
        <begin position="357"/>
        <end position="373"/>
    </location>
</feature>
<gene>
    <name evidence="4" type="ORF">FSB_LOCUS23172</name>
</gene>